<comment type="caution">
    <text evidence="3">The sequence shown here is derived from an EMBL/GenBank/DDBJ whole genome shotgun (WGS) entry which is preliminary data.</text>
</comment>
<comment type="similarity">
    <text evidence="1">Belongs to the peptidase S13 family.</text>
</comment>
<evidence type="ECO:0000313" key="4">
    <source>
        <dbReference type="Proteomes" id="UP001185012"/>
    </source>
</evidence>
<proteinExistence type="inferred from homology"/>
<keyword evidence="4" id="KW-1185">Reference proteome</keyword>
<evidence type="ECO:0000256" key="1">
    <source>
        <dbReference type="ARBA" id="ARBA00006096"/>
    </source>
</evidence>
<dbReference type="NCBIfam" id="TIGR00666">
    <property type="entry name" value="PBP4"/>
    <property type="match status" value="1"/>
</dbReference>
<dbReference type="Proteomes" id="UP001185012">
    <property type="component" value="Unassembled WGS sequence"/>
</dbReference>
<dbReference type="GO" id="GO:0009002">
    <property type="term" value="F:serine-type D-Ala-D-Ala carboxypeptidase activity"/>
    <property type="evidence" value="ECO:0007669"/>
    <property type="project" value="UniProtKB-EC"/>
</dbReference>
<keyword evidence="3" id="KW-0121">Carboxypeptidase</keyword>
<dbReference type="PANTHER" id="PTHR30023:SF0">
    <property type="entry name" value="PENICILLIN-SENSITIVE CARBOXYPEPTIDASE A"/>
    <property type="match status" value="1"/>
</dbReference>
<keyword evidence="3" id="KW-0645">Protease</keyword>
<evidence type="ECO:0000313" key="3">
    <source>
        <dbReference type="EMBL" id="MDR6224994.1"/>
    </source>
</evidence>
<sequence length="437" mass="48946">MKGESLRTLWAEWAAVHGESGVRIGCCLMDPSGRVWWEQDSEKHFIPASNQKLWTAGTALDRLGPEFRWQTRFSWEEGICWIRGGGDPGFDEAQSAVVAVEMKRAGLKRLSEFRLDCSVNPDPVWAPGWMWDDLGEGFAAPVSAFVSEGNRIRFSAHPGPKGPVWTWKPEGAQIGLDADVCWDSTRPTDVKVRRKRDTNHFFLQGTLSKDEPHVEGAVASGPHFFVEGLTRMCRKAGIQVDRDPRIRFEPYRQVTNEWIQSSYPLTAFLSRVNGDSDNLTAEILLRTVGRDHNGVFSHARGLETLSNHWRELGVEPPARQTDGSGLSPYNAVTPRALASWMRRRLDLPHRKEWMDSLARWGISGTLERRPPLSAPMAVAAKTGSLTGVRSLTGYLLRDGGAVVAIFSLLINGLLEDEHGERLQDQFVEWLCREHAGV</sequence>
<keyword evidence="2 3" id="KW-0378">Hydrolase</keyword>
<dbReference type="SUPFAM" id="SSF56601">
    <property type="entry name" value="beta-lactamase/transpeptidase-like"/>
    <property type="match status" value="1"/>
</dbReference>
<dbReference type="PRINTS" id="PR00922">
    <property type="entry name" value="DADACBPTASE3"/>
</dbReference>
<name>A0ABU1ILG0_9BACL</name>
<dbReference type="Pfam" id="PF02113">
    <property type="entry name" value="Peptidase_S13"/>
    <property type="match status" value="1"/>
</dbReference>
<gene>
    <name evidence="3" type="ORF">JOE21_000985</name>
</gene>
<protein>
    <submittedName>
        <fullName evidence="3">D-alanyl-D-alanine carboxypeptidase/D-alanyl-D-alanine-endopeptidase (Penicillin-binding protein 4)</fullName>
        <ecNumber evidence="3">3.4.16.4</ecNumber>
        <ecNumber evidence="3">3.4.21.-</ecNumber>
    </submittedName>
</protein>
<organism evidence="3 4">
    <name type="scientific">Desmospora profundinema</name>
    <dbReference type="NCBI Taxonomy" id="1571184"/>
    <lineage>
        <taxon>Bacteria</taxon>
        <taxon>Bacillati</taxon>
        <taxon>Bacillota</taxon>
        <taxon>Bacilli</taxon>
        <taxon>Bacillales</taxon>
        <taxon>Thermoactinomycetaceae</taxon>
        <taxon>Desmospora</taxon>
    </lineage>
</organism>
<evidence type="ECO:0000256" key="2">
    <source>
        <dbReference type="ARBA" id="ARBA00022801"/>
    </source>
</evidence>
<dbReference type="Gene3D" id="3.40.710.10">
    <property type="entry name" value="DD-peptidase/beta-lactamase superfamily"/>
    <property type="match status" value="2"/>
</dbReference>
<dbReference type="PANTHER" id="PTHR30023">
    <property type="entry name" value="D-ALANYL-D-ALANINE CARBOXYPEPTIDASE"/>
    <property type="match status" value="1"/>
</dbReference>
<dbReference type="EMBL" id="JAVDQG010000002">
    <property type="protein sequence ID" value="MDR6224994.1"/>
    <property type="molecule type" value="Genomic_DNA"/>
</dbReference>
<accession>A0ABU1ILG0</accession>
<dbReference type="EC" id="3.4.16.4" evidence="3"/>
<dbReference type="InterPro" id="IPR000667">
    <property type="entry name" value="Peptidase_S13"/>
</dbReference>
<reference evidence="3 4" key="1">
    <citation type="submission" date="2023-07" db="EMBL/GenBank/DDBJ databases">
        <title>Genomic Encyclopedia of Type Strains, Phase IV (KMG-IV): sequencing the most valuable type-strain genomes for metagenomic binning, comparative biology and taxonomic classification.</title>
        <authorList>
            <person name="Goeker M."/>
        </authorList>
    </citation>
    <scope>NUCLEOTIDE SEQUENCE [LARGE SCALE GENOMIC DNA]</scope>
    <source>
        <strain evidence="3 4">DSM 45903</strain>
    </source>
</reference>
<dbReference type="InterPro" id="IPR012338">
    <property type="entry name" value="Beta-lactam/transpept-like"/>
</dbReference>
<dbReference type="EC" id="3.4.21.-" evidence="3"/>